<dbReference type="InterPro" id="IPR023323">
    <property type="entry name" value="Tex-like_dom_sf"/>
</dbReference>
<evidence type="ECO:0000256" key="1">
    <source>
        <dbReference type="SAM" id="MobiDB-lite"/>
    </source>
</evidence>
<accession>A0A7W8IIB1</accession>
<dbReference type="Gene3D" id="2.40.50.140">
    <property type="entry name" value="Nucleic acid-binding proteins"/>
    <property type="match status" value="1"/>
</dbReference>
<name>A0A7W8IIB1_9BACT</name>
<dbReference type="Gene3D" id="1.10.150.310">
    <property type="entry name" value="Tex RuvX-like domain-like"/>
    <property type="match status" value="1"/>
</dbReference>
<dbReference type="Gene3D" id="3.30.420.140">
    <property type="entry name" value="YqgF/RNase H-like domain"/>
    <property type="match status" value="1"/>
</dbReference>
<organism evidence="3 4">
    <name type="scientific">Tunturiibacter empetritectus</name>
    <dbReference type="NCBI Taxonomy" id="3069691"/>
    <lineage>
        <taxon>Bacteria</taxon>
        <taxon>Pseudomonadati</taxon>
        <taxon>Acidobacteriota</taxon>
        <taxon>Terriglobia</taxon>
        <taxon>Terriglobales</taxon>
        <taxon>Acidobacteriaceae</taxon>
        <taxon>Tunturiibacter</taxon>
    </lineage>
</organism>
<dbReference type="PROSITE" id="PS50126">
    <property type="entry name" value="S1"/>
    <property type="match status" value="1"/>
</dbReference>
<dbReference type="GO" id="GO:0006139">
    <property type="term" value="P:nucleobase-containing compound metabolic process"/>
    <property type="evidence" value="ECO:0007669"/>
    <property type="project" value="InterPro"/>
</dbReference>
<dbReference type="EMBL" id="JACHDY010000003">
    <property type="protein sequence ID" value="MBB5317672.1"/>
    <property type="molecule type" value="Genomic_DNA"/>
</dbReference>
<dbReference type="FunFam" id="1.10.10.650:FF:000001">
    <property type="entry name" value="S1 RNA-binding domain 1"/>
    <property type="match status" value="1"/>
</dbReference>
<keyword evidence="4" id="KW-1185">Reference proteome</keyword>
<dbReference type="InterPro" id="IPR010994">
    <property type="entry name" value="RuvA_2-like"/>
</dbReference>
<dbReference type="GO" id="GO:0003729">
    <property type="term" value="F:mRNA binding"/>
    <property type="evidence" value="ECO:0007669"/>
    <property type="project" value="TreeGrafter"/>
</dbReference>
<dbReference type="SUPFAM" id="SSF50249">
    <property type="entry name" value="Nucleic acid-binding proteins"/>
    <property type="match status" value="1"/>
</dbReference>
<evidence type="ECO:0000259" key="2">
    <source>
        <dbReference type="PROSITE" id="PS50126"/>
    </source>
</evidence>
<dbReference type="InterPro" id="IPR018974">
    <property type="entry name" value="Tex-like_N"/>
</dbReference>
<dbReference type="CDD" id="cd05685">
    <property type="entry name" value="S1_Tex"/>
    <property type="match status" value="1"/>
</dbReference>
<dbReference type="SUPFAM" id="SSF53098">
    <property type="entry name" value="Ribonuclease H-like"/>
    <property type="match status" value="1"/>
</dbReference>
<dbReference type="InterPro" id="IPR012340">
    <property type="entry name" value="NA-bd_OB-fold"/>
</dbReference>
<dbReference type="InterPro" id="IPR023319">
    <property type="entry name" value="Tex-like_HTH_dom_sf"/>
</dbReference>
<dbReference type="Pfam" id="PF22706">
    <property type="entry name" value="Tex_central_region"/>
    <property type="match status" value="1"/>
</dbReference>
<dbReference type="SUPFAM" id="SSF47781">
    <property type="entry name" value="RuvA domain 2-like"/>
    <property type="match status" value="2"/>
</dbReference>
<dbReference type="InterPro" id="IPR012337">
    <property type="entry name" value="RNaseH-like_sf"/>
</dbReference>
<dbReference type="InterPro" id="IPR032639">
    <property type="entry name" value="Tex_YqgF"/>
</dbReference>
<dbReference type="InterPro" id="IPR037027">
    <property type="entry name" value="YqgF/RNaseH-like_dom_sf"/>
</dbReference>
<sequence>MTDVSVLSPQILLHIAQTLNLPMHGLVAVITLLDEGGTVPFIARYRKEATGNLDEVQIRDIEEKLAYFRDLAARRATILASIAEQGKLSDELKARIEATLDKSELEDLYLPYRPKRRTKATIAREKGLEPLALYLWEQRIADEPLSLKAPRFVDVAKGVASVEEALEGARHIVAEMISESADLRKAARALMFDEGVVVSRKAMDAVDEQEKFKMYYEYREPVKTIPSHRMLAIRRGESENVLYFLIELESARAVNVLRRGVLREQGDWTPQLELAIEDCWSRLLNSSIQGELRLELKKRSDLDAIQVFRENLHHLLLAPPAGPISVLGIDPGQRTGCKVAVVDETGKFLANDVLYLHTSKGAAEAAGKTLEALVVKHQVRAIAIGNGTASRETDAFVREFLRERGLENIFSVTVSESGASIYSASDVARQEFPDLDLTVRGAISIARRLQDPLSELVKVEPKSIGVGQYQHDVDQRQLQQSLETVIESCVNRVGVDLNTSSWTLLRYVSGVTERTALNIVSYRNEHGRFRSRTQLMKVPGIGAKTFEQAAGFLRIRDGENPLDMTAVHPESYPVVEQIAASLKAPVEELIKSPQLLEKVDKSAVSAGSFTLNDILEELKKPGRDPRDKFVAPSFNESVRELSDVMPDMVLEGVVTNVTKFGAFVDIGVHQDGLVHISELSVKFIKDPSEAVKAGQIVKVKVLSVDAKTKRIALSIKALHETGPRGVRPADGGARGGASPKEQGPKEQGRPAGKTQVQVKAHAVTPVKAPISFDDKLAMLSSKWKGR</sequence>
<dbReference type="Gene3D" id="1.10.10.650">
    <property type="entry name" value="RuvA domain 2-like"/>
    <property type="match status" value="1"/>
</dbReference>
<feature type="domain" description="S1 motif" evidence="2">
    <location>
        <begin position="647"/>
        <end position="716"/>
    </location>
</feature>
<dbReference type="Gene3D" id="1.10.3500.10">
    <property type="entry name" value="Tex N-terminal region-like"/>
    <property type="match status" value="1"/>
</dbReference>
<dbReference type="InterPro" id="IPR050437">
    <property type="entry name" value="Ribos_protein_bS1-like"/>
</dbReference>
<dbReference type="SMART" id="SM00732">
    <property type="entry name" value="YqgFc"/>
    <property type="match status" value="1"/>
</dbReference>
<dbReference type="Pfam" id="PF17674">
    <property type="entry name" value="HHH_9"/>
    <property type="match status" value="1"/>
</dbReference>
<reference evidence="3" key="1">
    <citation type="submission" date="2020-08" db="EMBL/GenBank/DDBJ databases">
        <title>Genomic Encyclopedia of Type Strains, Phase IV (KMG-V): Genome sequencing to study the core and pangenomes of soil and plant-associated prokaryotes.</title>
        <authorList>
            <person name="Whitman W."/>
        </authorList>
    </citation>
    <scope>NUCLEOTIDE SEQUENCE [LARGE SCALE GENOMIC DNA]</scope>
    <source>
        <strain evidence="3">M8UP27</strain>
    </source>
</reference>
<feature type="region of interest" description="Disordered" evidence="1">
    <location>
        <begin position="722"/>
        <end position="760"/>
    </location>
</feature>
<dbReference type="GO" id="GO:0006412">
    <property type="term" value="P:translation"/>
    <property type="evidence" value="ECO:0007669"/>
    <property type="project" value="TreeGrafter"/>
</dbReference>
<dbReference type="Pfam" id="PF16921">
    <property type="entry name" value="Tex_YqgF"/>
    <property type="match status" value="1"/>
</dbReference>
<dbReference type="InterPro" id="IPR055179">
    <property type="entry name" value="Tex-like_central_region"/>
</dbReference>
<dbReference type="GO" id="GO:0003735">
    <property type="term" value="F:structural constituent of ribosome"/>
    <property type="evidence" value="ECO:0007669"/>
    <property type="project" value="TreeGrafter"/>
</dbReference>
<dbReference type="SUPFAM" id="SSF158832">
    <property type="entry name" value="Tex N-terminal region-like"/>
    <property type="match status" value="1"/>
</dbReference>
<dbReference type="PANTHER" id="PTHR10724">
    <property type="entry name" value="30S RIBOSOMAL PROTEIN S1"/>
    <property type="match status" value="1"/>
</dbReference>
<dbReference type="PANTHER" id="PTHR10724:SF10">
    <property type="entry name" value="S1 RNA-BINDING DOMAIN-CONTAINING PROTEIN 1"/>
    <property type="match status" value="1"/>
</dbReference>
<dbReference type="FunFam" id="2.40.50.140:FF:000051">
    <property type="entry name" value="RNA-binding transcriptional accessory protein"/>
    <property type="match status" value="1"/>
</dbReference>
<proteinExistence type="predicted"/>
<dbReference type="FunFam" id="1.10.150.310:FF:000002">
    <property type="entry name" value="Putative transcription modulator/accessory protein"/>
    <property type="match status" value="1"/>
</dbReference>
<dbReference type="Proteomes" id="UP000568106">
    <property type="component" value="Unassembled WGS sequence"/>
</dbReference>
<gene>
    <name evidence="3" type="ORF">HDF09_002358</name>
</gene>
<dbReference type="Pfam" id="PF09371">
    <property type="entry name" value="Tex_N"/>
    <property type="match status" value="1"/>
</dbReference>
<dbReference type="GO" id="GO:0005737">
    <property type="term" value="C:cytoplasm"/>
    <property type="evidence" value="ECO:0007669"/>
    <property type="project" value="UniProtKB-ARBA"/>
</dbReference>
<dbReference type="InterPro" id="IPR044146">
    <property type="entry name" value="S1_Tex"/>
</dbReference>
<evidence type="ECO:0000313" key="3">
    <source>
        <dbReference type="EMBL" id="MBB5317672.1"/>
    </source>
</evidence>
<protein>
    <recommendedName>
        <fullName evidence="2">S1 motif domain-containing protein</fullName>
    </recommendedName>
</protein>
<dbReference type="InterPro" id="IPR006641">
    <property type="entry name" value="YqgF/RNaseH-like_dom"/>
</dbReference>
<comment type="caution">
    <text evidence="3">The sequence shown here is derived from an EMBL/GenBank/DDBJ whole genome shotgun (WGS) entry which is preliminary data.</text>
</comment>
<evidence type="ECO:0000313" key="4">
    <source>
        <dbReference type="Proteomes" id="UP000568106"/>
    </source>
</evidence>
<dbReference type="InterPro" id="IPR041692">
    <property type="entry name" value="HHH_9"/>
</dbReference>
<dbReference type="SMART" id="SM00316">
    <property type="entry name" value="S1"/>
    <property type="match status" value="1"/>
</dbReference>
<dbReference type="FunFam" id="3.30.420.140:FF:000001">
    <property type="entry name" value="RNA-binding transcriptional accessory protein"/>
    <property type="match status" value="1"/>
</dbReference>
<dbReference type="InterPro" id="IPR003029">
    <property type="entry name" value="S1_domain"/>
</dbReference>
<dbReference type="AlphaFoldDB" id="A0A7W8IIB1"/>
<dbReference type="Pfam" id="PF12836">
    <property type="entry name" value="HHH_3"/>
    <property type="match status" value="1"/>
</dbReference>
<dbReference type="Pfam" id="PF00575">
    <property type="entry name" value="S1"/>
    <property type="match status" value="1"/>
</dbReference>